<dbReference type="PRINTS" id="PR00364">
    <property type="entry name" value="DISEASERSIST"/>
</dbReference>
<accession>A0ABS5KHB9</accession>
<dbReference type="RefSeq" id="WP_212007282.1">
    <property type="nucleotide sequence ID" value="NZ_JAAFYZ010000004.1"/>
</dbReference>
<dbReference type="SUPFAM" id="SSF52540">
    <property type="entry name" value="P-loop containing nucleoside triphosphate hydrolases"/>
    <property type="match status" value="1"/>
</dbReference>
<dbReference type="PANTHER" id="PTHR47691">
    <property type="entry name" value="REGULATOR-RELATED"/>
    <property type="match status" value="1"/>
</dbReference>
<evidence type="ECO:0000313" key="1">
    <source>
        <dbReference type="EMBL" id="MBS2545618.1"/>
    </source>
</evidence>
<sequence>MFNERLSIALFAAAAGGLIPCCTAPASSLRRRSLFLAAIAKVGRGSAWVISIRGLIRDGVWAPVGKVGTLMGPVDPLGVSKGDVSSELSGSAKDVVQARDVSGGIHFHTDSTSAAVPHLLRADVTGFVGREAELAALAVAAEKRSGLRLVVVAGTAGAGKTSLALRFAHRVRPSFSGGDLFVDLRGYDPGPPVAPTTALALFLRALGVAAGDLPADLEGRAGLYRSLLAGRSVLVVLDNAATVGQVRPLLPGDGGALVVVTSRSRLSGLTARDGARRIGVGVLDQAAAVDLIQAVTDGERVGDDPEQVAELAALCARLPLALRIAAERAAARPFMPLPDLIAQLRSGSGLWEALSSDDDEQEADAVRTVFAWSYRALPPIAARAFRLLGLHPGPEFGARAAAALLGVSQVKARTMLDVLAGAHLLEQTGPARFQYHDLLRAFAADTAAADEPEHERREAFQRIADWYLHSARAAALFADNLSAGAAAEPPVPGVEPEDFTDYQGVADWYAAERHNLQAMIRALEQAGDGEAVFQLAMTVRPLIFTHGSADDRLPTAQAALRGAVAADDLGAQARAFRALASTERLGGDLPAALEYARSALDAFETLNDPAGAAEAANALALVLIAQRDLEQAQRVLTVGTERADADGQQRWAALLRTNSAGVLEAQGDFAAAVEVGERCVAGLAEAGYQGPMLLEAHSTVVRACIELQQWDQARQHLDAAERHASTGADPSVQATLLTDRAELLIALGHPAEAQEAAWQAENLARALGERGQQARILTAAGRALRLLGRAEEAAGLHRRAVQLRRVLPDRFKTAEALGRLAEALADIGEPSEASAVRGEAVGLLDGYRDRRATDLRARLADVEAPEA</sequence>
<comment type="caution">
    <text evidence="1">The sequence shown here is derived from an EMBL/GenBank/DDBJ whole genome shotgun (WGS) entry which is preliminary data.</text>
</comment>
<proteinExistence type="predicted"/>
<dbReference type="EMBL" id="JAAFYZ010000004">
    <property type="protein sequence ID" value="MBS2545618.1"/>
    <property type="molecule type" value="Genomic_DNA"/>
</dbReference>
<dbReference type="Proteomes" id="UP000730482">
    <property type="component" value="Unassembled WGS sequence"/>
</dbReference>
<dbReference type="Gene3D" id="1.25.40.10">
    <property type="entry name" value="Tetratricopeptide repeat domain"/>
    <property type="match status" value="2"/>
</dbReference>
<reference evidence="1 2" key="1">
    <citation type="submission" date="2020-02" db="EMBL/GenBank/DDBJ databases">
        <title>Acidophilic actinobacteria isolated from forest soil.</title>
        <authorList>
            <person name="Golinska P."/>
        </authorList>
    </citation>
    <scope>NUCLEOTIDE SEQUENCE [LARGE SCALE GENOMIC DNA]</scope>
    <source>
        <strain evidence="1 2">NL8</strain>
    </source>
</reference>
<dbReference type="Gene3D" id="3.40.50.300">
    <property type="entry name" value="P-loop containing nucleotide triphosphate hydrolases"/>
    <property type="match status" value="1"/>
</dbReference>
<name>A0ABS5KHB9_9ACTN</name>
<dbReference type="InterPro" id="IPR027417">
    <property type="entry name" value="P-loop_NTPase"/>
</dbReference>
<gene>
    <name evidence="1" type="ORF">KGQ19_01925</name>
</gene>
<dbReference type="PANTHER" id="PTHR47691:SF3">
    <property type="entry name" value="HTH-TYPE TRANSCRIPTIONAL REGULATOR RV0890C-RELATED"/>
    <property type="match status" value="1"/>
</dbReference>
<keyword evidence="2" id="KW-1185">Reference proteome</keyword>
<evidence type="ECO:0000313" key="2">
    <source>
        <dbReference type="Proteomes" id="UP000730482"/>
    </source>
</evidence>
<dbReference type="SUPFAM" id="SSF48452">
    <property type="entry name" value="TPR-like"/>
    <property type="match status" value="2"/>
</dbReference>
<protein>
    <submittedName>
        <fullName evidence="1">Tetratricopeptide repeat protein</fullName>
    </submittedName>
</protein>
<organism evidence="1 2">
    <name type="scientific">Catenulispora pinistramenti</name>
    <dbReference type="NCBI Taxonomy" id="2705254"/>
    <lineage>
        <taxon>Bacteria</taxon>
        <taxon>Bacillati</taxon>
        <taxon>Actinomycetota</taxon>
        <taxon>Actinomycetes</taxon>
        <taxon>Catenulisporales</taxon>
        <taxon>Catenulisporaceae</taxon>
        <taxon>Catenulispora</taxon>
    </lineage>
</organism>
<dbReference type="InterPro" id="IPR011990">
    <property type="entry name" value="TPR-like_helical_dom_sf"/>
</dbReference>